<feature type="region of interest" description="Disordered" evidence="1">
    <location>
        <begin position="166"/>
        <end position="195"/>
    </location>
</feature>
<accession>A0ABV6MS64</accession>
<evidence type="ECO:0008006" key="4">
    <source>
        <dbReference type="Google" id="ProtNLM"/>
    </source>
</evidence>
<sequence>MDLDEAMDRLYGRPRAEFIAARDKLAKSQPGLADRIRKLRKPTVAAWQANHLSRTRRKDIAALVDIGRQLRAAQESLNGPELRELSGRRAGALDKLVARLPDAAPDLRELLERSIADPAAADDLLAGRLVTMPETTGWGFGDAPLVASTAPVDRKRAEERRRAQQAFDDATAASEEAQQQLDAAEAELQSRTDHVQRLQNDLVEARRARDAAATAAKERRQEVQRRAKDVRTAEARLAGL</sequence>
<evidence type="ECO:0000256" key="1">
    <source>
        <dbReference type="SAM" id="MobiDB-lite"/>
    </source>
</evidence>
<name>A0ABV6MS64_9PSEU</name>
<protein>
    <recommendedName>
        <fullName evidence="4">Transposase</fullName>
    </recommendedName>
</protein>
<organism evidence="2 3">
    <name type="scientific">Kutzneria chonburiensis</name>
    <dbReference type="NCBI Taxonomy" id="1483604"/>
    <lineage>
        <taxon>Bacteria</taxon>
        <taxon>Bacillati</taxon>
        <taxon>Actinomycetota</taxon>
        <taxon>Actinomycetes</taxon>
        <taxon>Pseudonocardiales</taxon>
        <taxon>Pseudonocardiaceae</taxon>
        <taxon>Kutzneria</taxon>
    </lineage>
</organism>
<feature type="compositionally biased region" description="Basic and acidic residues" evidence="1">
    <location>
        <begin position="207"/>
        <end position="234"/>
    </location>
</feature>
<comment type="caution">
    <text evidence="2">The sequence shown here is derived from an EMBL/GenBank/DDBJ whole genome shotgun (WGS) entry which is preliminary data.</text>
</comment>
<feature type="compositionally biased region" description="Low complexity" evidence="1">
    <location>
        <begin position="172"/>
        <end position="187"/>
    </location>
</feature>
<gene>
    <name evidence="2" type="ORF">ACFFH7_15670</name>
</gene>
<dbReference type="Proteomes" id="UP001589810">
    <property type="component" value="Unassembled WGS sequence"/>
</dbReference>
<feature type="region of interest" description="Disordered" evidence="1">
    <location>
        <begin position="207"/>
        <end position="240"/>
    </location>
</feature>
<keyword evidence="3" id="KW-1185">Reference proteome</keyword>
<dbReference type="RefSeq" id="WP_273941344.1">
    <property type="nucleotide sequence ID" value="NZ_CP097263.1"/>
</dbReference>
<dbReference type="EMBL" id="JBHLUD010000004">
    <property type="protein sequence ID" value="MFC0542937.1"/>
    <property type="molecule type" value="Genomic_DNA"/>
</dbReference>
<reference evidence="2 3" key="1">
    <citation type="submission" date="2024-09" db="EMBL/GenBank/DDBJ databases">
        <authorList>
            <person name="Sun Q."/>
            <person name="Mori K."/>
        </authorList>
    </citation>
    <scope>NUCLEOTIDE SEQUENCE [LARGE SCALE GENOMIC DNA]</scope>
    <source>
        <strain evidence="2 3">TBRC 1432</strain>
    </source>
</reference>
<evidence type="ECO:0000313" key="2">
    <source>
        <dbReference type="EMBL" id="MFC0542937.1"/>
    </source>
</evidence>
<evidence type="ECO:0000313" key="3">
    <source>
        <dbReference type="Proteomes" id="UP001589810"/>
    </source>
</evidence>
<proteinExistence type="predicted"/>